<dbReference type="PANTHER" id="PTHR11472">
    <property type="entry name" value="DNA REPAIR DEAD HELICASE RAD3/XP-D SUBFAMILY MEMBER"/>
    <property type="match status" value="1"/>
</dbReference>
<dbReference type="GO" id="GO:0003678">
    <property type="term" value="F:DNA helicase activity"/>
    <property type="evidence" value="ECO:0007669"/>
    <property type="project" value="InterPro"/>
</dbReference>
<keyword evidence="5" id="KW-0479">Metal-binding</keyword>
<dbReference type="GO" id="GO:0016818">
    <property type="term" value="F:hydrolase activity, acting on acid anhydrides, in phosphorus-containing anhydrides"/>
    <property type="evidence" value="ECO:0007669"/>
    <property type="project" value="InterPro"/>
</dbReference>
<dbReference type="GO" id="GO:0006289">
    <property type="term" value="P:nucleotide-excision repair"/>
    <property type="evidence" value="ECO:0007669"/>
    <property type="project" value="TreeGrafter"/>
</dbReference>
<evidence type="ECO:0000256" key="11">
    <source>
        <dbReference type="ARBA" id="ARBA00023004"/>
    </source>
</evidence>
<dbReference type="Gene3D" id="1.10.10.60">
    <property type="entry name" value="Homeodomain-like"/>
    <property type="match status" value="1"/>
</dbReference>
<keyword evidence="20" id="KW-1185">Reference proteome</keyword>
<dbReference type="PROSITE" id="PS51193">
    <property type="entry name" value="HELICASE_ATP_BIND_2"/>
    <property type="match status" value="1"/>
</dbReference>
<dbReference type="InterPro" id="IPR006554">
    <property type="entry name" value="Helicase-like_DEXD_c2"/>
</dbReference>
<dbReference type="PANTHER" id="PTHR11472:SF47">
    <property type="entry name" value="FANCONI ANEMIA GROUP J PROTEIN"/>
    <property type="match status" value="1"/>
</dbReference>
<dbReference type="Pfam" id="PF06733">
    <property type="entry name" value="DEAD_2"/>
    <property type="match status" value="1"/>
</dbReference>
<dbReference type="Proteomes" id="UP001172457">
    <property type="component" value="Chromosome 7"/>
</dbReference>
<dbReference type="CDD" id="cd18788">
    <property type="entry name" value="SF2_C_XPD"/>
    <property type="match status" value="1"/>
</dbReference>
<dbReference type="InterPro" id="IPR027417">
    <property type="entry name" value="P-loop_NTPase"/>
</dbReference>
<keyword evidence="6" id="KW-0547">Nucleotide-binding</keyword>
<dbReference type="InterPro" id="IPR014013">
    <property type="entry name" value="Helic_SF1/SF2_ATP-bd_DinG/Rad3"/>
</dbReference>
<gene>
    <name evidence="19" type="ORF">OSB04_028594</name>
</gene>
<comment type="cofactor">
    <cofactor evidence="1">
        <name>[4Fe-4S] cluster</name>
        <dbReference type="ChEBI" id="CHEBI:49883"/>
    </cofactor>
</comment>
<dbReference type="InterPro" id="IPR010614">
    <property type="entry name" value="RAD3-like_helicase_DEAD"/>
</dbReference>
<dbReference type="SMART" id="SM00488">
    <property type="entry name" value="DEXDc2"/>
    <property type="match status" value="1"/>
</dbReference>
<evidence type="ECO:0000259" key="18">
    <source>
        <dbReference type="PROSITE" id="PS51193"/>
    </source>
</evidence>
<evidence type="ECO:0000256" key="5">
    <source>
        <dbReference type="ARBA" id="ARBA00022723"/>
    </source>
</evidence>
<feature type="compositionally biased region" description="Polar residues" evidence="17">
    <location>
        <begin position="1093"/>
        <end position="1104"/>
    </location>
</feature>
<evidence type="ECO:0000313" key="19">
    <source>
        <dbReference type="EMBL" id="KAJ9542088.1"/>
    </source>
</evidence>
<dbReference type="GO" id="GO:0005524">
    <property type="term" value="F:ATP binding"/>
    <property type="evidence" value="ECO:0007669"/>
    <property type="project" value="UniProtKB-KW"/>
</dbReference>
<dbReference type="InterPro" id="IPR006555">
    <property type="entry name" value="ATP-dep_Helicase_C"/>
</dbReference>
<keyword evidence="4" id="KW-0004">4Fe-4S</keyword>
<evidence type="ECO:0000256" key="6">
    <source>
        <dbReference type="ARBA" id="ARBA00022741"/>
    </source>
</evidence>
<dbReference type="FunFam" id="3.40.50.300:FF:000731">
    <property type="entry name" value="Fanconi anemia group J protein homolog"/>
    <property type="match status" value="1"/>
</dbReference>
<keyword evidence="7" id="KW-0227">DNA damage</keyword>
<dbReference type="GO" id="GO:0005634">
    <property type="term" value="C:nucleus"/>
    <property type="evidence" value="ECO:0007669"/>
    <property type="project" value="UniProtKB-SubCell"/>
</dbReference>
<dbReference type="EMBL" id="JARYMX010000007">
    <property type="protein sequence ID" value="KAJ9542088.1"/>
    <property type="molecule type" value="Genomic_DNA"/>
</dbReference>
<keyword evidence="14" id="KW-0413">Isomerase</keyword>
<dbReference type="GO" id="GO:0051539">
    <property type="term" value="F:4 iron, 4 sulfur cluster binding"/>
    <property type="evidence" value="ECO:0007669"/>
    <property type="project" value="UniProtKB-KW"/>
</dbReference>
<evidence type="ECO:0000256" key="9">
    <source>
        <dbReference type="ARBA" id="ARBA00022806"/>
    </source>
</evidence>
<feature type="domain" description="Helicase ATP-binding" evidence="18">
    <location>
        <begin position="110"/>
        <end position="427"/>
    </location>
</feature>
<accession>A0AA38SNG0</accession>
<feature type="region of interest" description="Disordered" evidence="17">
    <location>
        <begin position="1087"/>
        <end position="1113"/>
    </location>
</feature>
<keyword evidence="8" id="KW-0378">Hydrolase</keyword>
<evidence type="ECO:0000256" key="14">
    <source>
        <dbReference type="ARBA" id="ARBA00023235"/>
    </source>
</evidence>
<keyword evidence="9" id="KW-0347">Helicase</keyword>
<evidence type="ECO:0000256" key="10">
    <source>
        <dbReference type="ARBA" id="ARBA00022840"/>
    </source>
</evidence>
<dbReference type="Gene3D" id="3.40.50.300">
    <property type="entry name" value="P-loop containing nucleotide triphosphate hydrolases"/>
    <property type="match status" value="2"/>
</dbReference>
<evidence type="ECO:0000256" key="8">
    <source>
        <dbReference type="ARBA" id="ARBA00022801"/>
    </source>
</evidence>
<reference evidence="19" key="1">
    <citation type="submission" date="2023-03" db="EMBL/GenBank/DDBJ databases">
        <title>Chromosome-scale reference genome and RAD-based genetic map of yellow starthistle (Centaurea solstitialis) reveal putative structural variation and QTLs associated with invader traits.</title>
        <authorList>
            <person name="Reatini B."/>
            <person name="Cang F.A."/>
            <person name="Jiang Q."/>
            <person name="Mckibben M.T.W."/>
            <person name="Barker M.S."/>
            <person name="Rieseberg L.H."/>
            <person name="Dlugosch K.M."/>
        </authorList>
    </citation>
    <scope>NUCLEOTIDE SEQUENCE</scope>
    <source>
        <strain evidence="19">CAN-66</strain>
        <tissue evidence="19">Leaf</tissue>
    </source>
</reference>
<evidence type="ECO:0000256" key="16">
    <source>
        <dbReference type="ARBA" id="ARBA00082714"/>
    </source>
</evidence>
<keyword evidence="15" id="KW-0539">Nucleus</keyword>
<evidence type="ECO:0000256" key="15">
    <source>
        <dbReference type="ARBA" id="ARBA00023242"/>
    </source>
</evidence>
<keyword evidence="11" id="KW-0408">Iron</keyword>
<evidence type="ECO:0000256" key="17">
    <source>
        <dbReference type="SAM" id="MobiDB-lite"/>
    </source>
</evidence>
<evidence type="ECO:0000313" key="20">
    <source>
        <dbReference type="Proteomes" id="UP001172457"/>
    </source>
</evidence>
<organism evidence="19 20">
    <name type="scientific">Centaurea solstitialis</name>
    <name type="common">yellow star-thistle</name>
    <dbReference type="NCBI Taxonomy" id="347529"/>
    <lineage>
        <taxon>Eukaryota</taxon>
        <taxon>Viridiplantae</taxon>
        <taxon>Streptophyta</taxon>
        <taxon>Embryophyta</taxon>
        <taxon>Tracheophyta</taxon>
        <taxon>Spermatophyta</taxon>
        <taxon>Magnoliopsida</taxon>
        <taxon>eudicotyledons</taxon>
        <taxon>Gunneridae</taxon>
        <taxon>Pentapetalae</taxon>
        <taxon>asterids</taxon>
        <taxon>campanulids</taxon>
        <taxon>Asterales</taxon>
        <taxon>Asteraceae</taxon>
        <taxon>Carduoideae</taxon>
        <taxon>Cardueae</taxon>
        <taxon>Centaureinae</taxon>
        <taxon>Centaurea</taxon>
    </lineage>
</organism>
<sequence length="1366" mass="151966">MASHLKGVKKTTMTDEIRRTLCKHNKDNPSLTQKQLQEWVHSNYGLQVSQATISNTVKELFIKKPNSIGNLRMKANHRRQSTTGEAMSSYQMPALNPNPKPSKKNVVHIGGIPIEFPYQPYGSQLAYMGRVIATLDRAQRDGHFHALLESPTGTGKSLSLLCSVLAWQRNHRLKLLCGNLSHSKPDPVALVDPLGHGGGFVPEMEPSGNLMPTLSEPNNTKQNKRRGPIIYYATRTHSQISQVVSELRKTNYRVPMAVLASRKRYCTNAKVRGQDNIDETCKLLLKERGHKKVGCPEFGNANKIRAHPSVRKGGCYEVHDIEDLLKVGEMVEGCSYFGAQAMAEVAEIVFCPYSYIINPQIRKAMEINVKGNIIILDEAHNIEDIAREAGSIDAEEGVLIQLETELENLCQSDRVTPADQVETYQPLYETIEGIISWIRRKKNSLGKHSFQHNASCWTGDKALKELQEANISKQCFPILRDCATKAIKFATDADPEGDYLSGMPCTVLEGLFSSLSYFFSEDGRHICDYQLVLQSHIKSDAGFDASNRPCTFSLWCLNPALVFKNIADISLSVILTSGTLSPMSSFQSELGVQFGTCLEAPHVINVESQLWAGVIHSGPDNYPLNASYKTSEDYGFQDALGKSLEEICKVVPGGCLVFFPSYKLMEKLRSRWSETGQWSSLNAQKPIFVEPRGGQDDFEQVLNGYYDTIRQKNKPIIGRRRGKRLDANSCNATRSKGNSRSGAAFLAVCRGKVSEGIDFSDENARAVIIVGIPFPNVFDIQVAEKKKYNDAFKSSKNLLSGNEWYCQQAFRALNQAAGRCIRHRLDYGAVIFLDERFRQERNLTYISKWIRKSIRQYDNFDQSLEGLKSFFEDIKVKNDVNAMQPIDVEAEVIDVKEQPRNWFTEMKNHNVIKSKPKVQKSLKTGIAAPETATKTKKFAIPTRKYDCSSPQTECKAQKAKPANKSDDNTGIAYVDLKSDLENQERCSSPPSMNLSPNDFELSIVKETPRNDDGIAMTLPPDDHEPFIVKETPINNACPTPLESISEDEFSNSTVVQTKFPDQLLSRSFSSPCSTSASGCVHAMVTPKKEHGSQNRSPLDMSVNSHVHKRRKSSAPVLVKMEKFDSPDPKTPVEGSLMAADASTENTLPQNEMMKCGALQSCIPDVSEISSTTRGDTIKKELKISCSLCRSSLGLAENNYIVPCSLTSSSKVHLTSIWKGKLEKPSTSVSVVVSDVSSVDRRILERSPEGGAIGQGIWSKEDGCVFNTILCPFCNNQDNCLGLHVVATDSSNVQFLNKVLFYSDRLEIQNIDASRNKELSPSSVTSWSKSVVQHPFEKFAYVPQETNSGGWRTTKSKVQISNLKSCL</sequence>
<name>A0AA38SNG0_9ASTR</name>
<evidence type="ECO:0000256" key="12">
    <source>
        <dbReference type="ARBA" id="ARBA00023014"/>
    </source>
</evidence>
<evidence type="ECO:0000256" key="2">
    <source>
        <dbReference type="ARBA" id="ARBA00004123"/>
    </source>
</evidence>
<dbReference type="SMART" id="SM00491">
    <property type="entry name" value="HELICc2"/>
    <property type="match status" value="1"/>
</dbReference>
<keyword evidence="12" id="KW-0411">Iron-sulfur</keyword>
<dbReference type="Pfam" id="PF13307">
    <property type="entry name" value="Helicase_C_2"/>
    <property type="match status" value="1"/>
</dbReference>
<evidence type="ECO:0000256" key="3">
    <source>
        <dbReference type="ARBA" id="ARBA00008792"/>
    </source>
</evidence>
<comment type="subcellular location">
    <subcellularLocation>
        <location evidence="2">Nucleus</location>
    </subcellularLocation>
</comment>
<evidence type="ECO:0000256" key="4">
    <source>
        <dbReference type="ARBA" id="ARBA00022485"/>
    </source>
</evidence>
<keyword evidence="10" id="KW-0067">ATP-binding</keyword>
<proteinExistence type="inferred from homology"/>
<comment type="similarity">
    <text evidence="3">Belongs to the DEAD box helicase family. DEAH subfamily.</text>
</comment>
<protein>
    <recommendedName>
        <fullName evidence="16">DNA 5'-3' helicase FANCJ</fullName>
    </recommendedName>
</protein>
<evidence type="ECO:0000256" key="7">
    <source>
        <dbReference type="ARBA" id="ARBA00022763"/>
    </source>
</evidence>
<keyword evidence="13" id="KW-0234">DNA repair</keyword>
<dbReference type="GO" id="GO:0046872">
    <property type="term" value="F:metal ion binding"/>
    <property type="evidence" value="ECO:0007669"/>
    <property type="project" value="UniProtKB-KW"/>
</dbReference>
<evidence type="ECO:0000256" key="13">
    <source>
        <dbReference type="ARBA" id="ARBA00023204"/>
    </source>
</evidence>
<dbReference type="GO" id="GO:0003677">
    <property type="term" value="F:DNA binding"/>
    <property type="evidence" value="ECO:0007669"/>
    <property type="project" value="InterPro"/>
</dbReference>
<dbReference type="GO" id="GO:1990918">
    <property type="term" value="P:double-strand break repair involved in meiotic recombination"/>
    <property type="evidence" value="ECO:0007669"/>
    <property type="project" value="TreeGrafter"/>
</dbReference>
<dbReference type="SUPFAM" id="SSF52540">
    <property type="entry name" value="P-loop containing nucleoside triphosphate hydrolases"/>
    <property type="match status" value="1"/>
</dbReference>
<comment type="caution">
    <text evidence="19">The sequence shown here is derived from an EMBL/GenBank/DDBJ whole genome shotgun (WGS) entry which is preliminary data.</text>
</comment>
<dbReference type="InterPro" id="IPR045028">
    <property type="entry name" value="DinG/Rad3-like"/>
</dbReference>
<evidence type="ECO:0000256" key="1">
    <source>
        <dbReference type="ARBA" id="ARBA00001966"/>
    </source>
</evidence>